<organism evidence="1 2">
    <name type="scientific">Scopulibacillus darangshiensis</name>
    <dbReference type="NCBI Taxonomy" id="442528"/>
    <lineage>
        <taxon>Bacteria</taxon>
        <taxon>Bacillati</taxon>
        <taxon>Bacillota</taxon>
        <taxon>Bacilli</taxon>
        <taxon>Bacillales</taxon>
        <taxon>Sporolactobacillaceae</taxon>
        <taxon>Scopulibacillus</taxon>
    </lineage>
</organism>
<name>A0A4R2P3P8_9BACL</name>
<evidence type="ECO:0000313" key="2">
    <source>
        <dbReference type="Proteomes" id="UP000295416"/>
    </source>
</evidence>
<dbReference type="Gene3D" id="1.20.120.450">
    <property type="entry name" value="dinb family like domain"/>
    <property type="match status" value="1"/>
</dbReference>
<dbReference type="EMBL" id="SLXK01000010">
    <property type="protein sequence ID" value="TCP29390.1"/>
    <property type="molecule type" value="Genomic_DNA"/>
</dbReference>
<dbReference type="InterPro" id="IPR007061">
    <property type="entry name" value="MST-like"/>
</dbReference>
<keyword evidence="2" id="KW-1185">Reference proteome</keyword>
<evidence type="ECO:0000313" key="1">
    <source>
        <dbReference type="EMBL" id="TCP29390.1"/>
    </source>
</evidence>
<dbReference type="AlphaFoldDB" id="A0A4R2P3P8"/>
<dbReference type="Pfam" id="PF04978">
    <property type="entry name" value="MST"/>
    <property type="match status" value="1"/>
</dbReference>
<sequence length="190" mass="22484">MIPTNAKGRMTMLSEIGEICKIKKVSGYSPQIGHLVSMMNYARFTTLNEVKGLNIDQLDFMYNDNSNSIGALLWHIAAVEFGFQTEIFEGRMPNREEVEEWQAAYGLGEIGRNKIKGKSLEFYINKLNDVRQRTLEEFKKLEDSWLYIEREWEGHLSNNYFIWFHVFEDELNHRGQIRWLRKRMGEYEEG</sequence>
<dbReference type="InterPro" id="IPR034660">
    <property type="entry name" value="DinB/YfiT-like"/>
</dbReference>
<dbReference type="SUPFAM" id="SSF109854">
    <property type="entry name" value="DinB/YfiT-like putative metalloenzymes"/>
    <property type="match status" value="1"/>
</dbReference>
<reference evidence="1 2" key="1">
    <citation type="submission" date="2019-03" db="EMBL/GenBank/DDBJ databases">
        <title>Genomic Encyclopedia of Type Strains, Phase IV (KMG-IV): sequencing the most valuable type-strain genomes for metagenomic binning, comparative biology and taxonomic classification.</title>
        <authorList>
            <person name="Goeker M."/>
        </authorList>
    </citation>
    <scope>NUCLEOTIDE SEQUENCE [LARGE SCALE GENOMIC DNA]</scope>
    <source>
        <strain evidence="1 2">DSM 19377</strain>
    </source>
</reference>
<proteinExistence type="predicted"/>
<protein>
    <submittedName>
        <fullName evidence="1">Uncharacterized protein DUF664</fullName>
    </submittedName>
</protein>
<gene>
    <name evidence="1" type="ORF">EV207_11010</name>
</gene>
<accession>A0A4R2P3P8</accession>
<comment type="caution">
    <text evidence="1">The sequence shown here is derived from an EMBL/GenBank/DDBJ whole genome shotgun (WGS) entry which is preliminary data.</text>
</comment>
<dbReference type="Proteomes" id="UP000295416">
    <property type="component" value="Unassembled WGS sequence"/>
</dbReference>